<name>A0A6N2Y322_9FIRM</name>
<dbReference type="GeneID" id="69275642"/>
<dbReference type="EMBL" id="CACRTL010000011">
    <property type="protein sequence ID" value="VYT60356.1"/>
    <property type="molecule type" value="Genomic_DNA"/>
</dbReference>
<sequence>MLIVDGEKYLAEIKELIIEYTNSLNRDFSFQNIDAELEDLKRRYL</sequence>
<reference evidence="1" key="2">
    <citation type="submission" date="2023-01" db="EMBL/GenBank/DDBJ databases">
        <title>Human gut microbiome strain richness.</title>
        <authorList>
            <person name="Chen-Liaw A."/>
        </authorList>
    </citation>
    <scope>NUCLEOTIDE SEQUENCE</scope>
    <source>
        <strain evidence="1">1001217st2_G6_1001217B_191108</strain>
    </source>
</reference>
<dbReference type="AlphaFoldDB" id="A0A6N2Y322"/>
<dbReference type="Proteomes" id="UP001211987">
    <property type="component" value="Unassembled WGS sequence"/>
</dbReference>
<evidence type="ECO:0000313" key="2">
    <source>
        <dbReference type="EMBL" id="VYT60356.1"/>
    </source>
</evidence>
<accession>A0A6N2Y322</accession>
<reference evidence="2" key="1">
    <citation type="submission" date="2019-11" db="EMBL/GenBank/DDBJ databases">
        <authorList>
            <person name="Feng L."/>
        </authorList>
    </citation>
    <scope>NUCLEOTIDE SEQUENCE</scope>
    <source>
        <strain evidence="2">CramosumLFYP8</strain>
    </source>
</reference>
<dbReference type="EMBL" id="JAQLKE010000007">
    <property type="protein sequence ID" value="MDB7083386.1"/>
    <property type="molecule type" value="Genomic_DNA"/>
</dbReference>
<evidence type="ECO:0000313" key="1">
    <source>
        <dbReference type="EMBL" id="MDB7083386.1"/>
    </source>
</evidence>
<protein>
    <submittedName>
        <fullName evidence="2">Uncharacterized protein</fullName>
    </submittedName>
</protein>
<organism evidence="2">
    <name type="scientific">Thomasclavelia ramosa</name>
    <dbReference type="NCBI Taxonomy" id="1547"/>
    <lineage>
        <taxon>Bacteria</taxon>
        <taxon>Bacillati</taxon>
        <taxon>Bacillota</taxon>
        <taxon>Erysipelotrichia</taxon>
        <taxon>Erysipelotrichales</taxon>
        <taxon>Coprobacillaceae</taxon>
        <taxon>Thomasclavelia</taxon>
    </lineage>
</organism>
<proteinExistence type="predicted"/>
<dbReference type="RefSeq" id="WP_003537846.1">
    <property type="nucleotide sequence ID" value="NZ_AP031443.1"/>
</dbReference>
<gene>
    <name evidence="2" type="ORF">CRLFYP8_01502</name>
    <name evidence="1" type="ORF">PM738_06210</name>
</gene>